<dbReference type="RefSeq" id="WP_158093690.1">
    <property type="nucleotide sequence ID" value="NZ_FRDF01000005.1"/>
</dbReference>
<dbReference type="STRING" id="198312.SAMN02745193_01114"/>
<evidence type="ECO:0000313" key="1">
    <source>
        <dbReference type="EMBL" id="SHN54164.1"/>
    </source>
</evidence>
<dbReference type="OrthoDB" id="8435832at2"/>
<dbReference type="EMBL" id="FRDF01000005">
    <property type="protein sequence ID" value="SHN54164.1"/>
    <property type="molecule type" value="Genomic_DNA"/>
</dbReference>
<name>A0A1M7S714_9SPHN</name>
<reference evidence="2" key="1">
    <citation type="submission" date="2016-12" db="EMBL/GenBank/DDBJ databases">
        <authorList>
            <person name="Varghese N."/>
            <person name="Submissions S."/>
        </authorList>
    </citation>
    <scope>NUCLEOTIDE SEQUENCE [LARGE SCALE GENOMIC DNA]</scope>
    <source>
        <strain evidence="2">DSM 11032</strain>
    </source>
</reference>
<dbReference type="Proteomes" id="UP000184391">
    <property type="component" value="Unassembled WGS sequence"/>
</dbReference>
<evidence type="ECO:0000313" key="2">
    <source>
        <dbReference type="Proteomes" id="UP000184391"/>
    </source>
</evidence>
<keyword evidence="2" id="KW-1185">Reference proteome</keyword>
<dbReference type="AlphaFoldDB" id="A0A1M7S714"/>
<proteinExistence type="predicted"/>
<organism evidence="1 2">
    <name type="scientific">Erythrobacter sanguineus</name>
    <dbReference type="NCBI Taxonomy" id="198312"/>
    <lineage>
        <taxon>Bacteria</taxon>
        <taxon>Pseudomonadati</taxon>
        <taxon>Pseudomonadota</taxon>
        <taxon>Alphaproteobacteria</taxon>
        <taxon>Sphingomonadales</taxon>
        <taxon>Erythrobacteraceae</taxon>
        <taxon>Erythrobacter/Porphyrobacter group</taxon>
        <taxon>Erythrobacter</taxon>
    </lineage>
</organism>
<accession>A0A1M7S714</accession>
<sequence>MDKDEIIGPSRIAILRTLAALGDFELQRVTLLDPEMQNPHFTYVEFVECFYDIGAGD</sequence>
<gene>
    <name evidence="1" type="ORF">SAMN02745193_01114</name>
</gene>
<protein>
    <submittedName>
        <fullName evidence="1">Uncharacterized protein</fullName>
    </submittedName>
</protein>